<dbReference type="PANTHER" id="PTHR32063:SF0">
    <property type="entry name" value="SWARMING MOTILITY PROTEIN SWRC"/>
    <property type="match status" value="1"/>
</dbReference>
<dbReference type="EMBL" id="UOEX01000134">
    <property type="protein sequence ID" value="VAW35494.1"/>
    <property type="molecule type" value="Genomic_DNA"/>
</dbReference>
<dbReference type="AlphaFoldDB" id="A0A3B0VVU4"/>
<gene>
    <name evidence="2" type="ORF">MNBD_DELTA03-62</name>
</gene>
<dbReference type="SUPFAM" id="SSF82693">
    <property type="entry name" value="Multidrug efflux transporter AcrB pore domain, PN1, PN2, PC1 and PC2 subdomains"/>
    <property type="match status" value="1"/>
</dbReference>
<accession>A0A3B0VVU4</accession>
<reference evidence="2" key="1">
    <citation type="submission" date="2018-06" db="EMBL/GenBank/DDBJ databases">
        <authorList>
            <person name="Zhirakovskaya E."/>
        </authorList>
    </citation>
    <scope>NUCLEOTIDE SEQUENCE</scope>
</reference>
<sequence length="156" mass="16650">MASSSTDKKGLFDFFYTRPYLLYSIIATFFVLGIYGLKTMPKNLFPDSDRPTVIVMTQVPGATPNVVAATVSKPIEMELSSLALIRQVSSTNIAGMSIVTAEFEYAKGLDAAAVDVNNAINKVRGKLPAGTNPSIYTSGSFTLPVDVFALSPKNGS</sequence>
<dbReference type="Gene3D" id="3.30.70.1320">
    <property type="entry name" value="Multidrug efflux transporter AcrB pore domain like"/>
    <property type="match status" value="1"/>
</dbReference>
<evidence type="ECO:0000313" key="2">
    <source>
        <dbReference type="EMBL" id="VAW35494.1"/>
    </source>
</evidence>
<dbReference type="PANTHER" id="PTHR32063">
    <property type="match status" value="1"/>
</dbReference>
<keyword evidence="1" id="KW-1133">Transmembrane helix</keyword>
<feature type="non-terminal residue" evidence="2">
    <location>
        <position position="156"/>
    </location>
</feature>
<dbReference type="Gene3D" id="1.20.1640.10">
    <property type="entry name" value="Multidrug efflux transporter AcrB transmembrane domain"/>
    <property type="match status" value="1"/>
</dbReference>
<protein>
    <submittedName>
        <fullName evidence="2">RND multidrug efflux transporter Acriflavin resistance protein</fullName>
    </submittedName>
</protein>
<dbReference type="InterPro" id="IPR001036">
    <property type="entry name" value="Acrflvin-R"/>
</dbReference>
<feature type="transmembrane region" description="Helical" evidence="1">
    <location>
        <begin position="20"/>
        <end position="37"/>
    </location>
</feature>
<dbReference type="GO" id="GO:0005886">
    <property type="term" value="C:plasma membrane"/>
    <property type="evidence" value="ECO:0007669"/>
    <property type="project" value="TreeGrafter"/>
</dbReference>
<dbReference type="GO" id="GO:0042910">
    <property type="term" value="F:xenobiotic transmembrane transporter activity"/>
    <property type="evidence" value="ECO:0007669"/>
    <property type="project" value="TreeGrafter"/>
</dbReference>
<dbReference type="Pfam" id="PF00873">
    <property type="entry name" value="ACR_tran"/>
    <property type="match status" value="1"/>
</dbReference>
<dbReference type="Gene3D" id="3.30.70.1430">
    <property type="entry name" value="Multidrug efflux transporter AcrB pore domain"/>
    <property type="match status" value="1"/>
</dbReference>
<keyword evidence="1" id="KW-0812">Transmembrane</keyword>
<evidence type="ECO:0000256" key="1">
    <source>
        <dbReference type="SAM" id="Phobius"/>
    </source>
</evidence>
<proteinExistence type="predicted"/>
<keyword evidence="1" id="KW-0472">Membrane</keyword>
<organism evidence="2">
    <name type="scientific">hydrothermal vent metagenome</name>
    <dbReference type="NCBI Taxonomy" id="652676"/>
    <lineage>
        <taxon>unclassified sequences</taxon>
        <taxon>metagenomes</taxon>
        <taxon>ecological metagenomes</taxon>
    </lineage>
</organism>
<name>A0A3B0VVU4_9ZZZZ</name>